<dbReference type="AlphaFoldDB" id="A0A1G8Y6D6"/>
<evidence type="ECO:0000256" key="1">
    <source>
        <dbReference type="SAM" id="MobiDB-lite"/>
    </source>
</evidence>
<gene>
    <name evidence="2" type="ORF">SAMN04487820_103244</name>
</gene>
<evidence type="ECO:0000313" key="3">
    <source>
        <dbReference type="Proteomes" id="UP000199213"/>
    </source>
</evidence>
<dbReference type="SUPFAM" id="SSF69118">
    <property type="entry name" value="AhpD-like"/>
    <property type="match status" value="1"/>
</dbReference>
<keyword evidence="3" id="KW-1185">Reference proteome</keyword>
<proteinExistence type="predicted"/>
<organism evidence="2 3">
    <name type="scientific">Actinopolyspora mzabensis</name>
    <dbReference type="NCBI Taxonomy" id="995066"/>
    <lineage>
        <taxon>Bacteria</taxon>
        <taxon>Bacillati</taxon>
        <taxon>Actinomycetota</taxon>
        <taxon>Actinomycetes</taxon>
        <taxon>Actinopolysporales</taxon>
        <taxon>Actinopolysporaceae</taxon>
        <taxon>Actinopolyspora</taxon>
    </lineage>
</organism>
<dbReference type="GO" id="GO:0051920">
    <property type="term" value="F:peroxiredoxin activity"/>
    <property type="evidence" value="ECO:0007669"/>
    <property type="project" value="InterPro"/>
</dbReference>
<dbReference type="Gene3D" id="1.20.1290.10">
    <property type="entry name" value="AhpD-like"/>
    <property type="match status" value="1"/>
</dbReference>
<dbReference type="InterPro" id="IPR004675">
    <property type="entry name" value="AhpD_core"/>
</dbReference>
<protein>
    <submittedName>
        <fullName evidence="2">Alkylhydroperoxidase AhpD family core domain-containing protein</fullName>
    </submittedName>
</protein>
<dbReference type="EMBL" id="FNFM01000003">
    <property type="protein sequence ID" value="SDJ97650.1"/>
    <property type="molecule type" value="Genomic_DNA"/>
</dbReference>
<keyword evidence="2" id="KW-0560">Oxidoreductase</keyword>
<dbReference type="InterPro" id="IPR029032">
    <property type="entry name" value="AhpD-like"/>
</dbReference>
<feature type="region of interest" description="Disordered" evidence="1">
    <location>
        <begin position="1"/>
        <end position="22"/>
    </location>
</feature>
<sequence length="314" mass="33857">MNPFRTMLRSAGMRTKHVSPVRPESASGVVAEVYRQTERDFGMLAPPITLHSPSPELLAAAWCMLRETLLVPGFAGRAAKERIATAVSEANSCPYCVAVHGSLADALPASSPSPHSAPVAEERPEVTTELTAVATTFHYLNRMVNVFLDDSPLPRGAPRAAIGMLGRVLRSRSASPPGESLALLPPSDRAAELPSEGCHERIAETTARAHAVIERAGKSSVPIAVRDMLHTVLPRYDSDYRMNFSWLQDCLTELRPGDRPAGRLALLTALESYRVDERTVLDYRATGADDAALIELTAWAAYVAARHGNTPTAG</sequence>
<accession>A0A1G8Y6D6</accession>
<reference evidence="3" key="1">
    <citation type="submission" date="2016-10" db="EMBL/GenBank/DDBJ databases">
        <authorList>
            <person name="Varghese N."/>
            <person name="Submissions S."/>
        </authorList>
    </citation>
    <scope>NUCLEOTIDE SEQUENCE [LARGE SCALE GENOMIC DNA]</scope>
    <source>
        <strain evidence="3">DSM 45460</strain>
    </source>
</reference>
<dbReference type="NCBIfam" id="TIGR00778">
    <property type="entry name" value="ahpD_dom"/>
    <property type="match status" value="1"/>
</dbReference>
<name>A0A1G8Y6D6_ACTMZ</name>
<dbReference type="Proteomes" id="UP000199213">
    <property type="component" value="Unassembled WGS sequence"/>
</dbReference>
<dbReference type="RefSeq" id="WP_092627043.1">
    <property type="nucleotide sequence ID" value="NZ_FNFM01000003.1"/>
</dbReference>
<evidence type="ECO:0000313" key="2">
    <source>
        <dbReference type="EMBL" id="SDJ97650.1"/>
    </source>
</evidence>
<keyword evidence="2" id="KW-0575">Peroxidase</keyword>